<accession>A0A9W8M9H9</accession>
<name>A0A9W8M9H9_9AGAR</name>
<feature type="non-terminal residue" evidence="1">
    <location>
        <position position="1"/>
    </location>
</feature>
<sequence>MVEGFINPKKLRRLEINARITWKDDVLPTFWYHTLAQAANLESAKVLDYGCDSLSSSFNFSGTVSSFPVSNLTLTKLAPDQRAGS</sequence>
<evidence type="ECO:0000313" key="1">
    <source>
        <dbReference type="EMBL" id="KAJ2921697.1"/>
    </source>
</evidence>
<dbReference type="Proteomes" id="UP001140091">
    <property type="component" value="Unassembled WGS sequence"/>
</dbReference>
<evidence type="ECO:0000313" key="2">
    <source>
        <dbReference type="Proteomes" id="UP001140091"/>
    </source>
</evidence>
<gene>
    <name evidence="1" type="ORF">H1R20_g15389</name>
</gene>
<dbReference type="EMBL" id="JANBPK010001560">
    <property type="protein sequence ID" value="KAJ2921697.1"/>
    <property type="molecule type" value="Genomic_DNA"/>
</dbReference>
<keyword evidence="2" id="KW-1185">Reference proteome</keyword>
<protein>
    <submittedName>
        <fullName evidence="1">Uncharacterized protein</fullName>
    </submittedName>
</protein>
<proteinExistence type="predicted"/>
<organism evidence="1 2">
    <name type="scientific">Candolleomyces eurysporus</name>
    <dbReference type="NCBI Taxonomy" id="2828524"/>
    <lineage>
        <taxon>Eukaryota</taxon>
        <taxon>Fungi</taxon>
        <taxon>Dikarya</taxon>
        <taxon>Basidiomycota</taxon>
        <taxon>Agaricomycotina</taxon>
        <taxon>Agaricomycetes</taxon>
        <taxon>Agaricomycetidae</taxon>
        <taxon>Agaricales</taxon>
        <taxon>Agaricineae</taxon>
        <taxon>Psathyrellaceae</taxon>
        <taxon>Candolleomyces</taxon>
    </lineage>
</organism>
<reference evidence="1" key="1">
    <citation type="submission" date="2022-06" db="EMBL/GenBank/DDBJ databases">
        <title>Genome Sequence of Candolleomyces eurysporus.</title>
        <authorList>
            <person name="Buettner E."/>
        </authorList>
    </citation>
    <scope>NUCLEOTIDE SEQUENCE</scope>
    <source>
        <strain evidence="1">VTCC 930004</strain>
    </source>
</reference>
<comment type="caution">
    <text evidence="1">The sequence shown here is derived from an EMBL/GenBank/DDBJ whole genome shotgun (WGS) entry which is preliminary data.</text>
</comment>
<dbReference type="AlphaFoldDB" id="A0A9W8M9H9"/>